<dbReference type="Proteomes" id="UP001162992">
    <property type="component" value="Chromosome 18"/>
</dbReference>
<name>A0ACC2B267_DIPCM</name>
<accession>A0ACC2B267</accession>
<organism evidence="1 2">
    <name type="scientific">Diphasiastrum complanatum</name>
    <name type="common">Issler's clubmoss</name>
    <name type="synonym">Lycopodium complanatum</name>
    <dbReference type="NCBI Taxonomy" id="34168"/>
    <lineage>
        <taxon>Eukaryota</taxon>
        <taxon>Viridiplantae</taxon>
        <taxon>Streptophyta</taxon>
        <taxon>Embryophyta</taxon>
        <taxon>Tracheophyta</taxon>
        <taxon>Lycopodiopsida</taxon>
        <taxon>Lycopodiales</taxon>
        <taxon>Lycopodiaceae</taxon>
        <taxon>Lycopodioideae</taxon>
        <taxon>Diphasiastrum</taxon>
    </lineage>
</organism>
<gene>
    <name evidence="1" type="ORF">O6H91_18G066100</name>
</gene>
<keyword evidence="2" id="KW-1185">Reference proteome</keyword>
<sequence length="572" mass="63207">MRSIGFNQEEVDLHQHLIMKRRLCSSKASSRAKAKASGLKVKIKVKRLNRLCKEENNEELVARIYPSMNKLFQRCCSASLLFHSTAGLLALAILQFFLDHGDLLLHDSDPSLRAFLRSCLTRQFSDPAVAAATIDFLNQNKTRLLVSYTSVLPQFFPLLLKVIAWGDERLDDSFLLLLPALVAPSSFLPIFPALLDLPILVLALESLEQRSRSVPSSNSATGLKNPEPEALLALMDEAYTGTSIADNGGDFGDEDPKREADALFLDLLKDENEGLAEKHWSHPGMTTALQSAMGSVQSEKLKHALKLAPSLLQVYFDIALRDVNDSLLCALLPIVFIRVDAIFPEKAFTLEIHKKCIEFVLAAFQQSPHFIAVLKKPIMDRIGQPHTSSAKAELASQLCWAVGEHGGGGASQKDAARELFETLELVLYENLSSSQMPRSRDQKMTHEGALAGRSAQARLLCFVVTAIAKLSTCHRELSPRARVCLAKVARSCRFLDKTVWRRAQDYLSLMQEPIICLSILGPSHGDDYCPGTIQWCGGGTKAVANIPFYLLGEQKGLPFHDFSLSDIIGNKK</sequence>
<reference evidence="2" key="1">
    <citation type="journal article" date="2024" name="Proc. Natl. Acad. Sci. U.S.A.">
        <title>Extraordinary preservation of gene collinearity over three hundred million years revealed in homosporous lycophytes.</title>
        <authorList>
            <person name="Li C."/>
            <person name="Wickell D."/>
            <person name="Kuo L.Y."/>
            <person name="Chen X."/>
            <person name="Nie B."/>
            <person name="Liao X."/>
            <person name="Peng D."/>
            <person name="Ji J."/>
            <person name="Jenkins J."/>
            <person name="Williams M."/>
            <person name="Shu S."/>
            <person name="Plott C."/>
            <person name="Barry K."/>
            <person name="Rajasekar S."/>
            <person name="Grimwood J."/>
            <person name="Han X."/>
            <person name="Sun S."/>
            <person name="Hou Z."/>
            <person name="He W."/>
            <person name="Dai G."/>
            <person name="Sun C."/>
            <person name="Schmutz J."/>
            <person name="Leebens-Mack J.H."/>
            <person name="Li F.W."/>
            <person name="Wang L."/>
        </authorList>
    </citation>
    <scope>NUCLEOTIDE SEQUENCE [LARGE SCALE GENOMIC DNA]</scope>
    <source>
        <strain evidence="2">cv. PW_Plant_1</strain>
    </source>
</reference>
<dbReference type="EMBL" id="CM055109">
    <property type="protein sequence ID" value="KAJ7523874.1"/>
    <property type="molecule type" value="Genomic_DNA"/>
</dbReference>
<evidence type="ECO:0000313" key="1">
    <source>
        <dbReference type="EMBL" id="KAJ7523874.1"/>
    </source>
</evidence>
<protein>
    <submittedName>
        <fullName evidence="1">Uncharacterized protein</fullName>
    </submittedName>
</protein>
<proteinExistence type="predicted"/>
<evidence type="ECO:0000313" key="2">
    <source>
        <dbReference type="Proteomes" id="UP001162992"/>
    </source>
</evidence>
<comment type="caution">
    <text evidence="1">The sequence shown here is derived from an EMBL/GenBank/DDBJ whole genome shotgun (WGS) entry which is preliminary data.</text>
</comment>